<dbReference type="EMBL" id="MCGO01000066">
    <property type="protein sequence ID" value="ORY33907.1"/>
    <property type="molecule type" value="Genomic_DNA"/>
</dbReference>
<keyword evidence="3" id="KW-1185">Reference proteome</keyword>
<sequence length="77" mass="8557">MGLCRLIPSIGLSFYLALSGFFNLGILWSLLKEKESRLSITHDRLSTGKHIRVSTISKIYDTGTNASGRESESRNVI</sequence>
<evidence type="ECO:0000313" key="2">
    <source>
        <dbReference type="EMBL" id="ORY33907.1"/>
    </source>
</evidence>
<proteinExistence type="predicted"/>
<organism evidence="2 3">
    <name type="scientific">Rhizoclosmatium globosum</name>
    <dbReference type="NCBI Taxonomy" id="329046"/>
    <lineage>
        <taxon>Eukaryota</taxon>
        <taxon>Fungi</taxon>
        <taxon>Fungi incertae sedis</taxon>
        <taxon>Chytridiomycota</taxon>
        <taxon>Chytridiomycota incertae sedis</taxon>
        <taxon>Chytridiomycetes</taxon>
        <taxon>Chytridiales</taxon>
        <taxon>Chytriomycetaceae</taxon>
        <taxon>Rhizoclosmatium</taxon>
    </lineage>
</organism>
<reference evidence="2 3" key="1">
    <citation type="submission" date="2016-07" db="EMBL/GenBank/DDBJ databases">
        <title>Pervasive Adenine N6-methylation of Active Genes in Fungi.</title>
        <authorList>
            <consortium name="DOE Joint Genome Institute"/>
            <person name="Mondo S.J."/>
            <person name="Dannebaum R.O."/>
            <person name="Kuo R.C."/>
            <person name="Labutti K."/>
            <person name="Haridas S."/>
            <person name="Kuo A."/>
            <person name="Salamov A."/>
            <person name="Ahrendt S.R."/>
            <person name="Lipzen A."/>
            <person name="Sullivan W."/>
            <person name="Andreopoulos W.B."/>
            <person name="Clum A."/>
            <person name="Lindquist E."/>
            <person name="Daum C."/>
            <person name="Ramamoorthy G.K."/>
            <person name="Gryganskyi A."/>
            <person name="Culley D."/>
            <person name="Magnuson J.K."/>
            <person name="James T.Y."/>
            <person name="O'Malley M.A."/>
            <person name="Stajich J.E."/>
            <person name="Spatafora J.W."/>
            <person name="Visel A."/>
            <person name="Grigoriev I.V."/>
        </authorList>
    </citation>
    <scope>NUCLEOTIDE SEQUENCE [LARGE SCALE GENOMIC DNA]</scope>
    <source>
        <strain evidence="2 3">JEL800</strain>
    </source>
</reference>
<keyword evidence="1" id="KW-0472">Membrane</keyword>
<comment type="caution">
    <text evidence="2">The sequence shown here is derived from an EMBL/GenBank/DDBJ whole genome shotgun (WGS) entry which is preliminary data.</text>
</comment>
<feature type="transmembrane region" description="Helical" evidence="1">
    <location>
        <begin position="12"/>
        <end position="31"/>
    </location>
</feature>
<protein>
    <submittedName>
        <fullName evidence="2">Uncharacterized protein</fullName>
    </submittedName>
</protein>
<gene>
    <name evidence="2" type="ORF">BCR33DRAFT_723114</name>
</gene>
<accession>A0A1Y2BHC1</accession>
<keyword evidence="1" id="KW-1133">Transmembrane helix</keyword>
<name>A0A1Y2BHC1_9FUNG</name>
<keyword evidence="1" id="KW-0812">Transmembrane</keyword>
<dbReference type="AlphaFoldDB" id="A0A1Y2BHC1"/>
<evidence type="ECO:0000256" key="1">
    <source>
        <dbReference type="SAM" id="Phobius"/>
    </source>
</evidence>
<evidence type="ECO:0000313" key="3">
    <source>
        <dbReference type="Proteomes" id="UP000193642"/>
    </source>
</evidence>
<dbReference type="Proteomes" id="UP000193642">
    <property type="component" value="Unassembled WGS sequence"/>
</dbReference>